<dbReference type="Gene3D" id="3.90.550.10">
    <property type="entry name" value="Spore Coat Polysaccharide Biosynthesis Protein SpsA, Chain A"/>
    <property type="match status" value="1"/>
</dbReference>
<dbReference type="InterPro" id="IPR029044">
    <property type="entry name" value="Nucleotide-diphossugar_trans"/>
</dbReference>
<sequence length="306" mass="33542">MTQASRPQGTDRRLFDVLLPYYGDVDHMKASVRSVLAQTGDDWHLTVVDDGYPDPSVATWFGTLDDPRVTYLRNAENLGANLNYVKATSLAVAPHLVVMGADDLMLPGYLARMRAIVSAQPDVAVIQPGVTVIDGQGRPTDPLTDRVKRWSRPRTNAQRVLTGEQLATSLLRGNWTYFPSLCWRTDVVKGLGFRDGLNVVQDLALLMDVTLSGGSLVLDPEPTFAYRRHAGSDSAVRAVSGDRFREEARYFASVADLCGQRGWHRAERAARVHLTSRLHAISLLPAAVEARSASAGVALLRHAVGW</sequence>
<protein>
    <submittedName>
        <fullName evidence="2">Glycosyl transferase, family 2</fullName>
    </submittedName>
</protein>
<dbReference type="GO" id="GO:0016758">
    <property type="term" value="F:hexosyltransferase activity"/>
    <property type="evidence" value="ECO:0007669"/>
    <property type="project" value="UniProtKB-ARBA"/>
</dbReference>
<evidence type="ECO:0000313" key="2">
    <source>
        <dbReference type="EMBL" id="CAA9380367.1"/>
    </source>
</evidence>
<dbReference type="Pfam" id="PF00535">
    <property type="entry name" value="Glycos_transf_2"/>
    <property type="match status" value="1"/>
</dbReference>
<keyword evidence="2" id="KW-0808">Transferase</keyword>
<name>A0A6J4NCC1_9ACTN</name>
<dbReference type="AlphaFoldDB" id="A0A6J4NCC1"/>
<evidence type="ECO:0000259" key="1">
    <source>
        <dbReference type="Pfam" id="PF00535"/>
    </source>
</evidence>
<dbReference type="InterPro" id="IPR001173">
    <property type="entry name" value="Glyco_trans_2-like"/>
</dbReference>
<dbReference type="PANTHER" id="PTHR22916:SF3">
    <property type="entry name" value="UDP-GLCNAC:BETAGAL BETA-1,3-N-ACETYLGLUCOSAMINYLTRANSFERASE-LIKE PROTEIN 1"/>
    <property type="match status" value="1"/>
</dbReference>
<accession>A0A6J4NCC1</accession>
<reference evidence="2" key="1">
    <citation type="submission" date="2020-02" db="EMBL/GenBank/DDBJ databases">
        <authorList>
            <person name="Meier V. D."/>
        </authorList>
    </citation>
    <scope>NUCLEOTIDE SEQUENCE</scope>
    <source>
        <strain evidence="2">AVDCRST_MAG47</strain>
    </source>
</reference>
<feature type="domain" description="Glycosyltransferase 2-like" evidence="1">
    <location>
        <begin position="17"/>
        <end position="149"/>
    </location>
</feature>
<organism evidence="2">
    <name type="scientific">uncultured Nocardioidaceae bacterium</name>
    <dbReference type="NCBI Taxonomy" id="253824"/>
    <lineage>
        <taxon>Bacteria</taxon>
        <taxon>Bacillati</taxon>
        <taxon>Actinomycetota</taxon>
        <taxon>Actinomycetes</taxon>
        <taxon>Propionibacteriales</taxon>
        <taxon>Nocardioidaceae</taxon>
        <taxon>environmental samples</taxon>
    </lineage>
</organism>
<gene>
    <name evidence="2" type="ORF">AVDCRST_MAG47-2112</name>
</gene>
<proteinExistence type="predicted"/>
<dbReference type="EMBL" id="CADCUK010000141">
    <property type="protein sequence ID" value="CAA9380367.1"/>
    <property type="molecule type" value="Genomic_DNA"/>
</dbReference>
<dbReference type="PANTHER" id="PTHR22916">
    <property type="entry name" value="GLYCOSYLTRANSFERASE"/>
    <property type="match status" value="1"/>
</dbReference>
<dbReference type="SUPFAM" id="SSF53448">
    <property type="entry name" value="Nucleotide-diphospho-sugar transferases"/>
    <property type="match status" value="1"/>
</dbReference>